<dbReference type="EMBL" id="BONC01000057">
    <property type="protein sequence ID" value="GIF59952.1"/>
    <property type="molecule type" value="Genomic_DNA"/>
</dbReference>
<comment type="caution">
    <text evidence="3">The sequence shown here is derived from an EMBL/GenBank/DDBJ whole genome shotgun (WGS) entry which is preliminary data.</text>
</comment>
<organism evidence="3 4">
    <name type="scientific">Asanoa iriomotensis</name>
    <dbReference type="NCBI Taxonomy" id="234613"/>
    <lineage>
        <taxon>Bacteria</taxon>
        <taxon>Bacillati</taxon>
        <taxon>Actinomycetota</taxon>
        <taxon>Actinomycetes</taxon>
        <taxon>Micromonosporales</taxon>
        <taxon>Micromonosporaceae</taxon>
        <taxon>Asanoa</taxon>
    </lineage>
</organism>
<sequence length="151" mass="16002">MIAKHVLAIALIGGFLALGWWQISRASAGNTLSWAYAIEWPVFAGFVVFIWYREIKEALRPAEAAGAAAAAAAAAPEPAPTPVRPPVLGTKAPKMGSGFRRPVLVPRRAAVATATPAPDPTLDEYNDYLAWLNANPGAKASQYPGRRRGPA</sequence>
<proteinExistence type="predicted"/>
<accession>A0ABQ4CB06</accession>
<evidence type="ECO:0008006" key="5">
    <source>
        <dbReference type="Google" id="ProtNLM"/>
    </source>
</evidence>
<keyword evidence="2" id="KW-0812">Transmembrane</keyword>
<keyword evidence="2" id="KW-1133">Transmembrane helix</keyword>
<keyword evidence="4" id="KW-1185">Reference proteome</keyword>
<feature type="region of interest" description="Disordered" evidence="1">
    <location>
        <begin position="70"/>
        <end position="99"/>
    </location>
</feature>
<reference evidence="3 4" key="1">
    <citation type="submission" date="2021-01" db="EMBL/GenBank/DDBJ databases">
        <title>Whole genome shotgun sequence of Asanoa iriomotensis NBRC 100142.</title>
        <authorList>
            <person name="Komaki H."/>
            <person name="Tamura T."/>
        </authorList>
    </citation>
    <scope>NUCLEOTIDE SEQUENCE [LARGE SCALE GENOMIC DNA]</scope>
    <source>
        <strain evidence="3 4">NBRC 100142</strain>
    </source>
</reference>
<name>A0ABQ4CB06_9ACTN</name>
<evidence type="ECO:0000256" key="1">
    <source>
        <dbReference type="SAM" id="MobiDB-lite"/>
    </source>
</evidence>
<protein>
    <recommendedName>
        <fullName evidence="5">DNA-binding transcriptional regulator of glucitol operon</fullName>
    </recommendedName>
</protein>
<feature type="transmembrane region" description="Helical" evidence="2">
    <location>
        <begin position="35"/>
        <end position="52"/>
    </location>
</feature>
<evidence type="ECO:0000256" key="2">
    <source>
        <dbReference type="SAM" id="Phobius"/>
    </source>
</evidence>
<gene>
    <name evidence="3" type="ORF">Air01nite_60470</name>
</gene>
<evidence type="ECO:0000313" key="4">
    <source>
        <dbReference type="Proteomes" id="UP000624325"/>
    </source>
</evidence>
<keyword evidence="2" id="KW-0472">Membrane</keyword>
<dbReference type="Proteomes" id="UP000624325">
    <property type="component" value="Unassembled WGS sequence"/>
</dbReference>
<evidence type="ECO:0000313" key="3">
    <source>
        <dbReference type="EMBL" id="GIF59952.1"/>
    </source>
</evidence>